<keyword evidence="3" id="KW-0067">ATP-binding</keyword>
<dbReference type="AlphaFoldDB" id="E0E4I2"/>
<evidence type="ECO:0000313" key="5">
    <source>
        <dbReference type="EMBL" id="EFM64208.1"/>
    </source>
</evidence>
<dbReference type="SUPFAM" id="SSF52540">
    <property type="entry name" value="P-loop containing nucleoside triphosphate hydrolases"/>
    <property type="match status" value="1"/>
</dbReference>
<dbReference type="GO" id="GO:0005524">
    <property type="term" value="F:ATP binding"/>
    <property type="evidence" value="ECO:0007669"/>
    <property type="project" value="UniProtKB-KW"/>
</dbReference>
<dbReference type="Pfam" id="PF05157">
    <property type="entry name" value="MshEN"/>
    <property type="match status" value="1"/>
</dbReference>
<keyword evidence="6" id="KW-1185">Reference proteome</keyword>
<evidence type="ECO:0000313" key="6">
    <source>
        <dbReference type="Proteomes" id="UP000003244"/>
    </source>
</evidence>
<dbReference type="GeneID" id="84801196"/>
<dbReference type="InterPro" id="IPR027417">
    <property type="entry name" value="P-loop_NTPase"/>
</dbReference>
<accession>E0E4I2</accession>
<dbReference type="InterPro" id="IPR037257">
    <property type="entry name" value="T2SS_E_N_sf"/>
</dbReference>
<name>E0E4I2_9FIRM</name>
<gene>
    <name evidence="5" type="ORF">HMPREF0634_1359</name>
</gene>
<dbReference type="PROSITE" id="PS00662">
    <property type="entry name" value="T2SP_E"/>
    <property type="match status" value="1"/>
</dbReference>
<evidence type="ECO:0000259" key="4">
    <source>
        <dbReference type="PROSITE" id="PS00662"/>
    </source>
</evidence>
<dbReference type="PANTHER" id="PTHR30258:SF2">
    <property type="entry name" value="COMG OPERON PROTEIN 1"/>
    <property type="match status" value="1"/>
</dbReference>
<dbReference type="InterPro" id="IPR001482">
    <property type="entry name" value="T2SS/T4SS_dom"/>
</dbReference>
<protein>
    <submittedName>
        <fullName evidence="5">Type II/IV secretion system protein</fullName>
    </submittedName>
</protein>
<comment type="similarity">
    <text evidence="1">Belongs to the GSP E family.</text>
</comment>
<dbReference type="RefSeq" id="WP_007790568.1">
    <property type="nucleotide sequence ID" value="NZ_ADGQ01000066.1"/>
</dbReference>
<dbReference type="Gene3D" id="3.30.450.90">
    <property type="match status" value="1"/>
</dbReference>
<dbReference type="CDD" id="cd01129">
    <property type="entry name" value="PulE-GspE-like"/>
    <property type="match status" value="1"/>
</dbReference>
<dbReference type="eggNOG" id="COG2804">
    <property type="taxonomic scope" value="Bacteria"/>
</dbReference>
<dbReference type="OrthoDB" id="9808272at2"/>
<reference evidence="5 6" key="1">
    <citation type="submission" date="2010-08" db="EMBL/GenBank/DDBJ databases">
        <authorList>
            <person name="Harkins D.M."/>
            <person name="Madupu R."/>
            <person name="Durkin A.S."/>
            <person name="Torralba M."/>
            <person name="Methe B."/>
            <person name="Sutton G.G."/>
            <person name="Nelson K.E."/>
        </authorList>
    </citation>
    <scope>NUCLEOTIDE SEQUENCE [LARGE SCALE GENOMIC DNA]</scope>
    <source>
        <strain evidence="5 6">DSM 17678</strain>
    </source>
</reference>
<sequence length="411" mass="45889">MENILSTVVPKKMADKYCIFPLSASDTKLEILMAEFDIGLVNSLRAISGREIGVRLDTRDNIRRLINQSYKDLDKDPETMAKEIVDDIISQAIGSDISDIHIEPFSKEILVRYRSNGDLVLVDRLSLTNHHEISTIIKLRASCDITEKRLPQDGRFSYEYKGQDVDIRLSTIPTIYGEKLVMRILNKASSIRSMKELGFSSHAEDIIGSILDQKCGMIIVSGPTGSGKSSTVYSLLNQLKDKSINITTIEDPVEYKIDGINQVQVNYKAGLRFDNGLKSILRQDPDCIVVGEIRDVETAQIALRAAITGHLVITTLHTNDAISAIVRLEDMGIDKYMINSALVGVIAQRLVKKKLIIRGSNDESRTLIYEILQMDDQLRSGVKSGWEAKKIRALAIENGMVTYEDSIAEKN</sequence>
<organism evidence="5 6">
    <name type="scientific">Peptostreptococcus stomatis DSM 17678</name>
    <dbReference type="NCBI Taxonomy" id="596315"/>
    <lineage>
        <taxon>Bacteria</taxon>
        <taxon>Bacillati</taxon>
        <taxon>Bacillota</taxon>
        <taxon>Clostridia</taxon>
        <taxon>Peptostreptococcales</taxon>
        <taxon>Peptostreptococcaceae</taxon>
        <taxon>Peptostreptococcus</taxon>
    </lineage>
</organism>
<dbReference type="PANTHER" id="PTHR30258">
    <property type="entry name" value="TYPE II SECRETION SYSTEM PROTEIN GSPE-RELATED"/>
    <property type="match status" value="1"/>
</dbReference>
<keyword evidence="2" id="KW-0547">Nucleotide-binding</keyword>
<proteinExistence type="inferred from homology"/>
<dbReference type="STRING" id="596315.HMPREF0634_1359"/>
<dbReference type="GO" id="GO:0005886">
    <property type="term" value="C:plasma membrane"/>
    <property type="evidence" value="ECO:0007669"/>
    <property type="project" value="TreeGrafter"/>
</dbReference>
<dbReference type="GO" id="GO:0016887">
    <property type="term" value="F:ATP hydrolysis activity"/>
    <property type="evidence" value="ECO:0007669"/>
    <property type="project" value="TreeGrafter"/>
</dbReference>
<comment type="caution">
    <text evidence="5">The sequence shown here is derived from an EMBL/GenBank/DDBJ whole genome shotgun (WGS) entry which is preliminary data.</text>
</comment>
<dbReference type="SUPFAM" id="SSF160246">
    <property type="entry name" value="EspE N-terminal domain-like"/>
    <property type="match status" value="1"/>
</dbReference>
<evidence type="ECO:0000256" key="3">
    <source>
        <dbReference type="ARBA" id="ARBA00022840"/>
    </source>
</evidence>
<feature type="domain" description="Bacterial type II secretion system protein E" evidence="4">
    <location>
        <begin position="281"/>
        <end position="295"/>
    </location>
</feature>
<dbReference type="Gene3D" id="3.40.50.300">
    <property type="entry name" value="P-loop containing nucleotide triphosphate hydrolases"/>
    <property type="match status" value="1"/>
</dbReference>
<dbReference type="Pfam" id="PF00437">
    <property type="entry name" value="T2SSE"/>
    <property type="match status" value="1"/>
</dbReference>
<evidence type="ECO:0000256" key="2">
    <source>
        <dbReference type="ARBA" id="ARBA00022741"/>
    </source>
</evidence>
<dbReference type="EMBL" id="ADGQ01000066">
    <property type="protein sequence ID" value="EFM64208.1"/>
    <property type="molecule type" value="Genomic_DNA"/>
</dbReference>
<evidence type="ECO:0000256" key="1">
    <source>
        <dbReference type="ARBA" id="ARBA00006611"/>
    </source>
</evidence>
<dbReference type="Proteomes" id="UP000003244">
    <property type="component" value="Unassembled WGS sequence"/>
</dbReference>
<dbReference type="InterPro" id="IPR007831">
    <property type="entry name" value="T2SS_GspE_N"/>
</dbReference>
<dbReference type="Gene3D" id="3.30.300.160">
    <property type="entry name" value="Type II secretion system, protein E, N-terminal domain"/>
    <property type="match status" value="1"/>
</dbReference>